<keyword evidence="5" id="KW-1133">Transmembrane helix</keyword>
<evidence type="ECO:0000313" key="8">
    <source>
        <dbReference type="Proteomes" id="UP000033664"/>
    </source>
</evidence>
<keyword evidence="5" id="KW-0472">Membrane</keyword>
<feature type="compositionally biased region" description="Low complexity" evidence="4">
    <location>
        <begin position="535"/>
        <end position="550"/>
    </location>
</feature>
<keyword evidence="2 3" id="KW-0802">TPR repeat</keyword>
<feature type="transmembrane region" description="Helical" evidence="5">
    <location>
        <begin position="304"/>
        <end position="321"/>
    </location>
</feature>
<feature type="transmembrane region" description="Helical" evidence="5">
    <location>
        <begin position="6"/>
        <end position="24"/>
    </location>
</feature>
<feature type="transmembrane region" description="Helical" evidence="5">
    <location>
        <begin position="60"/>
        <end position="78"/>
    </location>
</feature>
<evidence type="ECO:0000256" key="4">
    <source>
        <dbReference type="SAM" id="MobiDB-lite"/>
    </source>
</evidence>
<feature type="repeat" description="TPR" evidence="3">
    <location>
        <begin position="399"/>
        <end position="432"/>
    </location>
</feature>
<feature type="domain" description="VWFA" evidence="6">
    <location>
        <begin position="91"/>
        <end position="291"/>
    </location>
</feature>
<reference evidence="7 8" key="1">
    <citation type="journal article" date="2015" name="BMC Genomics">
        <title>Genome mining reveals unlocked bioactive potential of marine Gram-negative bacteria.</title>
        <authorList>
            <person name="Machado H."/>
            <person name="Sonnenschein E.C."/>
            <person name="Melchiorsen J."/>
            <person name="Gram L."/>
        </authorList>
    </citation>
    <scope>NUCLEOTIDE SEQUENCE [LARGE SCALE GENOMIC DNA]</scope>
    <source>
        <strain evidence="7 8">S3137</strain>
    </source>
</reference>
<dbReference type="GeneID" id="58230065"/>
<feature type="compositionally biased region" description="Low complexity" evidence="4">
    <location>
        <begin position="557"/>
        <end position="580"/>
    </location>
</feature>
<keyword evidence="1" id="KW-0677">Repeat</keyword>
<dbReference type="Gene3D" id="1.25.40.10">
    <property type="entry name" value="Tetratricopeptide repeat domain"/>
    <property type="match status" value="1"/>
</dbReference>
<dbReference type="InterPro" id="IPR013105">
    <property type="entry name" value="TPR_2"/>
</dbReference>
<feature type="compositionally biased region" description="Polar residues" evidence="4">
    <location>
        <begin position="503"/>
        <end position="526"/>
    </location>
</feature>
<dbReference type="InterPro" id="IPR036465">
    <property type="entry name" value="vWFA_dom_sf"/>
</dbReference>
<dbReference type="RefSeq" id="WP_045979855.1">
    <property type="nucleotide sequence ID" value="NZ_JXXY01000014.1"/>
</dbReference>
<dbReference type="SMART" id="SM00028">
    <property type="entry name" value="TPR"/>
    <property type="match status" value="1"/>
</dbReference>
<dbReference type="PROSITE" id="PS50293">
    <property type="entry name" value="TPR_REGION"/>
    <property type="match status" value="1"/>
</dbReference>
<feature type="compositionally biased region" description="Basic and acidic residues" evidence="4">
    <location>
        <begin position="605"/>
        <end position="623"/>
    </location>
</feature>
<dbReference type="Pfam" id="PF07719">
    <property type="entry name" value="TPR_2"/>
    <property type="match status" value="1"/>
</dbReference>
<dbReference type="EMBL" id="JXXZ01000015">
    <property type="protein sequence ID" value="KJY96778.1"/>
    <property type="molecule type" value="Genomic_DNA"/>
</dbReference>
<dbReference type="InterPro" id="IPR002035">
    <property type="entry name" value="VWF_A"/>
</dbReference>
<sequence>MTEFTFIRPDALWLLIVVALYMLWRLTGSKRQSSNSQLIAPHLATQVLSQGQQKRAPSHVLSTLLMALMVVAIAGPSFSKKEVPVYQSKMARVLVMDMSRSMYSTDIAPSRLQQARYKALDMVDLFTEGETALVAYANDAYTISPLTSDSQTLTNLIPSLSPDIMPGQGSNVLAGLTQAQELLSQAGYARGDVILLSDGIDADEEADVRDWLASHDYRLHIYAIGTAEGAPINLPDGGFLKDQYGQIVIPTTDFSRLQRLAQAGNGKLLRYQASAANLSVLQSTEQQQQELQQDNKQTLWRIDAGIYLTLLIVPLMLWLMGRRALVLCAFMVLLPQPKAYAAQWQSWFNNEQQNALSAYQNEAYDQASQTENPLIAGAAKYQQQDYQGALDAFASDNSAQGLYNQGNALAQLGQLDEAIERYQQALEKNPELESAARNKALVEQMRQQQQQESQQGNNEQDSSQNKQQTEQDNDNQQQGEQQQSQQGQQQSQQGQQQSAGQRNDANNNDPQNSAQANDESSGQQPTESESKQSDSEQSQQQQQRQNGEQQQGDKAQSAEQRQQAQQMQQQQGDQQGTEQQLAAQASELTPEERERAQQLNQLLRKIPDDPEILLRNKMQLESRKRQRYRRLPQGVEKSW</sequence>
<dbReference type="PROSITE" id="PS50005">
    <property type="entry name" value="TPR"/>
    <property type="match status" value="1"/>
</dbReference>
<evidence type="ECO:0000256" key="5">
    <source>
        <dbReference type="SAM" id="Phobius"/>
    </source>
</evidence>
<dbReference type="InterPro" id="IPR019734">
    <property type="entry name" value="TPR_rpt"/>
</dbReference>
<dbReference type="PATRIC" id="fig|151081.8.peg.2627"/>
<proteinExistence type="predicted"/>
<dbReference type="eggNOG" id="COG2304">
    <property type="taxonomic scope" value="Bacteria"/>
</dbReference>
<dbReference type="PANTHER" id="PTHR22550">
    <property type="entry name" value="SPORE GERMINATION PROTEIN"/>
    <property type="match status" value="1"/>
</dbReference>
<evidence type="ECO:0000256" key="1">
    <source>
        <dbReference type="ARBA" id="ARBA00022737"/>
    </source>
</evidence>
<dbReference type="CDD" id="cd00198">
    <property type="entry name" value="vWFA"/>
    <property type="match status" value="1"/>
</dbReference>
<accession>A0A0F4PPB4</accession>
<dbReference type="InterPro" id="IPR011990">
    <property type="entry name" value="TPR-like_helical_dom_sf"/>
</dbReference>
<dbReference type="PROSITE" id="PS50234">
    <property type="entry name" value="VWFA"/>
    <property type="match status" value="1"/>
</dbReference>
<dbReference type="AlphaFoldDB" id="A0A0F4PPB4"/>
<gene>
    <name evidence="7" type="ORF">TW72_16310</name>
</gene>
<protein>
    <recommendedName>
        <fullName evidence="6">VWFA domain-containing protein</fullName>
    </recommendedName>
</protein>
<organism evidence="7 8">
    <name type="scientific">Pseudoalteromonas ruthenica</name>
    <dbReference type="NCBI Taxonomy" id="151081"/>
    <lineage>
        <taxon>Bacteria</taxon>
        <taxon>Pseudomonadati</taxon>
        <taxon>Pseudomonadota</taxon>
        <taxon>Gammaproteobacteria</taxon>
        <taxon>Alteromonadales</taxon>
        <taxon>Pseudoalteromonadaceae</taxon>
        <taxon>Pseudoalteromonas</taxon>
    </lineage>
</organism>
<dbReference type="OrthoDB" id="9807628at2"/>
<dbReference type="SUPFAM" id="SSF48452">
    <property type="entry name" value="TPR-like"/>
    <property type="match status" value="1"/>
</dbReference>
<dbReference type="SMART" id="SM00327">
    <property type="entry name" value="VWA"/>
    <property type="match status" value="1"/>
</dbReference>
<feature type="region of interest" description="Disordered" evidence="4">
    <location>
        <begin position="442"/>
        <end position="639"/>
    </location>
</feature>
<name>A0A0F4PPB4_9GAMM</name>
<keyword evidence="8" id="KW-1185">Reference proteome</keyword>
<dbReference type="eggNOG" id="COG0457">
    <property type="taxonomic scope" value="Bacteria"/>
</dbReference>
<dbReference type="Pfam" id="PF13519">
    <property type="entry name" value="VWA_2"/>
    <property type="match status" value="1"/>
</dbReference>
<comment type="caution">
    <text evidence="7">The sequence shown here is derived from an EMBL/GenBank/DDBJ whole genome shotgun (WGS) entry which is preliminary data.</text>
</comment>
<dbReference type="PANTHER" id="PTHR22550:SF14">
    <property type="entry name" value="VWFA DOMAIN-CONTAINING PROTEIN"/>
    <property type="match status" value="1"/>
</dbReference>
<dbReference type="SUPFAM" id="SSF53300">
    <property type="entry name" value="vWA-like"/>
    <property type="match status" value="1"/>
</dbReference>
<evidence type="ECO:0000256" key="3">
    <source>
        <dbReference type="PROSITE-ProRule" id="PRU00339"/>
    </source>
</evidence>
<evidence type="ECO:0000313" key="7">
    <source>
        <dbReference type="EMBL" id="KJY96778.1"/>
    </source>
</evidence>
<evidence type="ECO:0000256" key="2">
    <source>
        <dbReference type="ARBA" id="ARBA00022803"/>
    </source>
</evidence>
<dbReference type="Gene3D" id="3.40.50.410">
    <property type="entry name" value="von Willebrand factor, type A domain"/>
    <property type="match status" value="1"/>
</dbReference>
<evidence type="ECO:0000259" key="6">
    <source>
        <dbReference type="PROSITE" id="PS50234"/>
    </source>
</evidence>
<keyword evidence="5" id="KW-0812">Transmembrane</keyword>
<dbReference type="Proteomes" id="UP000033664">
    <property type="component" value="Unassembled WGS sequence"/>
</dbReference>
<feature type="compositionally biased region" description="Low complexity" evidence="4">
    <location>
        <begin position="443"/>
        <end position="501"/>
    </location>
</feature>
<dbReference type="InterPro" id="IPR050768">
    <property type="entry name" value="UPF0353/GerABKA_families"/>
</dbReference>